<dbReference type="InterPro" id="IPR035979">
    <property type="entry name" value="RBD_domain_sf"/>
</dbReference>
<feature type="domain" description="RRM" evidence="3">
    <location>
        <begin position="190"/>
        <end position="266"/>
    </location>
</feature>
<dbReference type="InterPro" id="IPR012677">
    <property type="entry name" value="Nucleotide-bd_a/b_plait_sf"/>
</dbReference>
<organism evidence="4 5">
    <name type="scientific">Tritrichomonas foetus</name>
    <dbReference type="NCBI Taxonomy" id="1144522"/>
    <lineage>
        <taxon>Eukaryota</taxon>
        <taxon>Metamonada</taxon>
        <taxon>Parabasalia</taxon>
        <taxon>Tritrichomonadida</taxon>
        <taxon>Tritrichomonadidae</taxon>
        <taxon>Tritrichomonas</taxon>
    </lineage>
</organism>
<dbReference type="SUPFAM" id="SSF54928">
    <property type="entry name" value="RNA-binding domain, RBD"/>
    <property type="match status" value="1"/>
</dbReference>
<dbReference type="GO" id="GO:0003723">
    <property type="term" value="F:RNA binding"/>
    <property type="evidence" value="ECO:0007669"/>
    <property type="project" value="UniProtKB-UniRule"/>
</dbReference>
<keyword evidence="1 2" id="KW-0694">RNA-binding</keyword>
<dbReference type="EMBL" id="MLAK01000393">
    <property type="protein sequence ID" value="OHT14306.1"/>
    <property type="molecule type" value="Genomic_DNA"/>
</dbReference>
<dbReference type="InterPro" id="IPR000504">
    <property type="entry name" value="RRM_dom"/>
</dbReference>
<protein>
    <recommendedName>
        <fullName evidence="3">RRM domain-containing protein</fullName>
    </recommendedName>
</protein>
<dbReference type="GeneID" id="94833031"/>
<dbReference type="RefSeq" id="XP_068367442.1">
    <property type="nucleotide sequence ID" value="XM_068498327.1"/>
</dbReference>
<dbReference type="CDD" id="cd12276">
    <property type="entry name" value="RRM2_MEI2_EAR1_like"/>
    <property type="match status" value="1"/>
</dbReference>
<proteinExistence type="predicted"/>
<keyword evidence="5" id="KW-1185">Reference proteome</keyword>
<gene>
    <name evidence="4" type="ORF">TRFO_15329</name>
</gene>
<evidence type="ECO:0000256" key="2">
    <source>
        <dbReference type="PROSITE-ProRule" id="PRU00176"/>
    </source>
</evidence>
<evidence type="ECO:0000256" key="1">
    <source>
        <dbReference type="ARBA" id="ARBA00022884"/>
    </source>
</evidence>
<dbReference type="Gene3D" id="3.30.70.330">
    <property type="match status" value="2"/>
</dbReference>
<dbReference type="CDD" id="cd00590">
    <property type="entry name" value="RRM_SF"/>
    <property type="match status" value="1"/>
</dbReference>
<evidence type="ECO:0000259" key="3">
    <source>
        <dbReference type="PROSITE" id="PS50102"/>
    </source>
</evidence>
<name>A0A1J4KT61_9EUKA</name>
<dbReference type="PROSITE" id="PS50102">
    <property type="entry name" value="RRM"/>
    <property type="match status" value="1"/>
</dbReference>
<dbReference type="Pfam" id="PF00076">
    <property type="entry name" value="RRM_1"/>
    <property type="match status" value="2"/>
</dbReference>
<comment type="caution">
    <text evidence="4">The sequence shown here is derived from an EMBL/GenBank/DDBJ whole genome shotgun (WGS) entry which is preliminary data.</text>
</comment>
<reference evidence="4" key="1">
    <citation type="submission" date="2016-10" db="EMBL/GenBank/DDBJ databases">
        <authorList>
            <person name="Benchimol M."/>
            <person name="Almeida L.G."/>
            <person name="Vasconcelos A.T."/>
            <person name="Perreira-Neves A."/>
            <person name="Rosa I.A."/>
            <person name="Tasca T."/>
            <person name="Bogo M.R."/>
            <person name="de Souza W."/>
        </authorList>
    </citation>
    <scope>NUCLEOTIDE SEQUENCE [LARGE SCALE GENOMIC DNA]</scope>
    <source>
        <strain evidence="4">K</strain>
    </source>
</reference>
<dbReference type="Proteomes" id="UP000179807">
    <property type="component" value="Unassembled WGS sequence"/>
</dbReference>
<dbReference type="OrthoDB" id="10265654at2759"/>
<dbReference type="SMART" id="SM00360">
    <property type="entry name" value="RRM"/>
    <property type="match status" value="2"/>
</dbReference>
<dbReference type="VEuPathDB" id="TrichDB:TRFO_15329"/>
<dbReference type="PANTHER" id="PTHR23189">
    <property type="entry name" value="RNA RECOGNITION MOTIF-CONTAINING"/>
    <property type="match status" value="1"/>
</dbReference>
<evidence type="ECO:0000313" key="5">
    <source>
        <dbReference type="Proteomes" id="UP000179807"/>
    </source>
</evidence>
<evidence type="ECO:0000313" key="4">
    <source>
        <dbReference type="EMBL" id="OHT14306.1"/>
    </source>
</evidence>
<accession>A0A1J4KT61</accession>
<sequence>MTLYIDSFTDQLNNWKTLLETPPDWSYENQQPKEIMNNVSHYNFSDEVLTSTLQPSTFNFLEEEIQLLNIPENTPSKGTFAIKMEGFVADSIKFEYYYNEIPSRCLMLSNISPNATRDDLIYIFNYFGQYEYCDLEKLSSGVASVQFYNMEDAQMMRVSNVFICNKKVTSIFHIESQVNPNNSKCPPNNGTIVLFHLPRDISENMLMDIFSQFGKIRQIRHTPSKDSQKFIEFYDTRAAEKALKALNGKPLNKKYSSRVSIEYSLPGGFKKNIQKYYRTTLPTIVRNNNTRVSY</sequence>
<dbReference type="AlphaFoldDB" id="A0A1J4KT61"/>